<dbReference type="RefSeq" id="WP_133057604.1">
    <property type="nucleotide sequence ID" value="NZ_FWFO01000001.1"/>
</dbReference>
<reference evidence="1 2" key="1">
    <citation type="submission" date="2017-03" db="EMBL/GenBank/DDBJ databases">
        <authorList>
            <person name="Afonso C.L."/>
            <person name="Miller P.J."/>
            <person name="Scott M.A."/>
            <person name="Spackman E."/>
            <person name="Goraichik I."/>
            <person name="Dimitrov K.M."/>
            <person name="Suarez D.L."/>
            <person name="Swayne D.E."/>
        </authorList>
    </citation>
    <scope>NUCLEOTIDE SEQUENCE [LARGE SCALE GENOMIC DNA]</scope>
    <source>
        <strain evidence="1 2">CECT 7639</strain>
    </source>
</reference>
<dbReference type="InterPro" id="IPR036390">
    <property type="entry name" value="WH_DNA-bd_sf"/>
</dbReference>
<dbReference type="OrthoDB" id="7689228at2"/>
<evidence type="ECO:0008006" key="3">
    <source>
        <dbReference type="Google" id="ProtNLM"/>
    </source>
</evidence>
<sequence length="101" mass="11324">MSAGIFAQIAQLRDLLNTMERDLGIDKLSPNERDVLLAFYANAWCDGDDRPVCTTDVVREHPTIQRISQPTFHRTLKKLVEKGLVLQDRSLGAGLYALPKS</sequence>
<evidence type="ECO:0000313" key="1">
    <source>
        <dbReference type="EMBL" id="SLN24932.1"/>
    </source>
</evidence>
<dbReference type="AlphaFoldDB" id="A0A1Y5RUS0"/>
<proteinExistence type="predicted"/>
<dbReference type="Proteomes" id="UP000193077">
    <property type="component" value="Unassembled WGS sequence"/>
</dbReference>
<evidence type="ECO:0000313" key="2">
    <source>
        <dbReference type="Proteomes" id="UP000193077"/>
    </source>
</evidence>
<organism evidence="1 2">
    <name type="scientific">Falsiruegeria litorea R37</name>
    <dbReference type="NCBI Taxonomy" id="1200284"/>
    <lineage>
        <taxon>Bacteria</taxon>
        <taxon>Pseudomonadati</taxon>
        <taxon>Pseudomonadota</taxon>
        <taxon>Alphaproteobacteria</taxon>
        <taxon>Rhodobacterales</taxon>
        <taxon>Roseobacteraceae</taxon>
        <taxon>Falsiruegeria</taxon>
    </lineage>
</organism>
<accession>A0A1Y5RUS0</accession>
<name>A0A1Y5RUS0_9RHOB</name>
<keyword evidence="2" id="KW-1185">Reference proteome</keyword>
<gene>
    <name evidence="1" type="ORF">TRL7639_00834</name>
</gene>
<protein>
    <recommendedName>
        <fullName evidence="3">MarR family protein</fullName>
    </recommendedName>
</protein>
<dbReference type="SUPFAM" id="SSF46785">
    <property type="entry name" value="Winged helix' DNA-binding domain"/>
    <property type="match status" value="1"/>
</dbReference>
<dbReference type="EMBL" id="FWFO01000001">
    <property type="protein sequence ID" value="SLN24932.1"/>
    <property type="molecule type" value="Genomic_DNA"/>
</dbReference>